<sequence length="57" mass="6510">MGVGVLGFDVYIDRQGDAEGNYTLLTLDVNQPDSRWANSGWQRPDDPMWRRYTSTST</sequence>
<organism evidence="2 4">
    <name type="scientific">Dreissena polymorpha</name>
    <name type="common">Zebra mussel</name>
    <name type="synonym">Mytilus polymorpha</name>
    <dbReference type="NCBI Taxonomy" id="45954"/>
    <lineage>
        <taxon>Eukaryota</taxon>
        <taxon>Metazoa</taxon>
        <taxon>Spiralia</taxon>
        <taxon>Lophotrochozoa</taxon>
        <taxon>Mollusca</taxon>
        <taxon>Bivalvia</taxon>
        <taxon>Autobranchia</taxon>
        <taxon>Heteroconchia</taxon>
        <taxon>Euheterodonta</taxon>
        <taxon>Imparidentia</taxon>
        <taxon>Neoheterodontei</taxon>
        <taxon>Myida</taxon>
        <taxon>Dreissenoidea</taxon>
        <taxon>Dreissenidae</taxon>
        <taxon>Dreissena</taxon>
    </lineage>
</organism>
<proteinExistence type="predicted"/>
<dbReference type="EMBL" id="JAIWYP010000014">
    <property type="protein sequence ID" value="KAH3712419.1"/>
    <property type="molecule type" value="Genomic_DNA"/>
</dbReference>
<comment type="caution">
    <text evidence="2">The sequence shown here is derived from an EMBL/GenBank/DDBJ whole genome shotgun (WGS) entry which is preliminary data.</text>
</comment>
<protein>
    <submittedName>
        <fullName evidence="2">Uncharacterized protein</fullName>
    </submittedName>
</protein>
<dbReference type="Proteomes" id="UP000828390">
    <property type="component" value="Unassembled WGS sequence"/>
</dbReference>
<feature type="region of interest" description="Disordered" evidence="1">
    <location>
        <begin position="35"/>
        <end position="57"/>
    </location>
</feature>
<accession>A0A9D3Z5Q5</accession>
<evidence type="ECO:0000313" key="2">
    <source>
        <dbReference type="EMBL" id="KAH3712419.1"/>
    </source>
</evidence>
<evidence type="ECO:0000313" key="4">
    <source>
        <dbReference type="Proteomes" id="UP000828390"/>
    </source>
</evidence>
<reference evidence="2" key="1">
    <citation type="journal article" date="2019" name="bioRxiv">
        <title>The Genome of the Zebra Mussel, Dreissena polymorpha: A Resource for Invasive Species Research.</title>
        <authorList>
            <person name="McCartney M.A."/>
            <person name="Auch B."/>
            <person name="Kono T."/>
            <person name="Mallez S."/>
            <person name="Zhang Y."/>
            <person name="Obille A."/>
            <person name="Becker A."/>
            <person name="Abrahante J.E."/>
            <person name="Garbe J."/>
            <person name="Badalamenti J.P."/>
            <person name="Herman A."/>
            <person name="Mangelson H."/>
            <person name="Liachko I."/>
            <person name="Sullivan S."/>
            <person name="Sone E.D."/>
            <person name="Koren S."/>
            <person name="Silverstein K.A.T."/>
            <person name="Beckman K.B."/>
            <person name="Gohl D.M."/>
        </authorList>
    </citation>
    <scope>NUCLEOTIDE SEQUENCE</scope>
    <source>
        <strain evidence="2">Duluth1</strain>
        <tissue evidence="2">Whole animal</tissue>
    </source>
</reference>
<dbReference type="AlphaFoldDB" id="A0A9D3Z5Q5"/>
<keyword evidence="4" id="KW-1185">Reference proteome</keyword>
<gene>
    <name evidence="2" type="ORF">DPMN_072119</name>
    <name evidence="3" type="ORF">DPMN_072120</name>
</gene>
<evidence type="ECO:0000313" key="3">
    <source>
        <dbReference type="EMBL" id="KAH3712420.1"/>
    </source>
</evidence>
<dbReference type="EMBL" id="JAIWYP010000014">
    <property type="protein sequence ID" value="KAH3712420.1"/>
    <property type="molecule type" value="Genomic_DNA"/>
</dbReference>
<name>A0A9D3Z5Q5_DREPO</name>
<reference evidence="2" key="2">
    <citation type="submission" date="2020-11" db="EMBL/GenBank/DDBJ databases">
        <authorList>
            <person name="McCartney M.A."/>
            <person name="Auch B."/>
            <person name="Kono T."/>
            <person name="Mallez S."/>
            <person name="Becker A."/>
            <person name="Gohl D.M."/>
            <person name="Silverstein K.A.T."/>
            <person name="Koren S."/>
            <person name="Bechman K.B."/>
            <person name="Herman A."/>
            <person name="Abrahante J.E."/>
            <person name="Garbe J."/>
        </authorList>
    </citation>
    <scope>NUCLEOTIDE SEQUENCE</scope>
    <source>
        <strain evidence="2">Duluth1</strain>
        <tissue evidence="2">Whole animal</tissue>
    </source>
</reference>
<evidence type="ECO:0000256" key="1">
    <source>
        <dbReference type="SAM" id="MobiDB-lite"/>
    </source>
</evidence>